<comment type="similarity">
    <text evidence="2">Belongs to the cation diffusion facilitator (CDF) transporter (TC 2.A.4) family.</text>
</comment>
<feature type="transmembrane region" description="Helical" evidence="7">
    <location>
        <begin position="49"/>
        <end position="66"/>
    </location>
</feature>
<gene>
    <name evidence="9" type="ORF">H8S07_06250</name>
</gene>
<organism evidence="9 10">
    <name type="scientific">Dorea hominis</name>
    <dbReference type="NCBI Taxonomy" id="2763040"/>
    <lineage>
        <taxon>Bacteria</taxon>
        <taxon>Bacillati</taxon>
        <taxon>Bacillota</taxon>
        <taxon>Clostridia</taxon>
        <taxon>Lachnospirales</taxon>
        <taxon>Lachnospiraceae</taxon>
        <taxon>Dorea</taxon>
    </lineage>
</organism>
<evidence type="ECO:0000256" key="2">
    <source>
        <dbReference type="ARBA" id="ARBA00008114"/>
    </source>
</evidence>
<evidence type="ECO:0000256" key="6">
    <source>
        <dbReference type="ARBA" id="ARBA00023136"/>
    </source>
</evidence>
<keyword evidence="3" id="KW-0813">Transport</keyword>
<accession>A0ABR7EU53</accession>
<dbReference type="SUPFAM" id="SSF161111">
    <property type="entry name" value="Cation efflux protein transmembrane domain-like"/>
    <property type="match status" value="1"/>
</dbReference>
<feature type="transmembrane region" description="Helical" evidence="7">
    <location>
        <begin position="78"/>
        <end position="101"/>
    </location>
</feature>
<dbReference type="InterPro" id="IPR027469">
    <property type="entry name" value="Cation_efflux_TMD_sf"/>
</dbReference>
<evidence type="ECO:0000256" key="3">
    <source>
        <dbReference type="ARBA" id="ARBA00022448"/>
    </source>
</evidence>
<comment type="caution">
    <text evidence="9">The sequence shown here is derived from an EMBL/GenBank/DDBJ whole genome shotgun (WGS) entry which is preliminary data.</text>
</comment>
<dbReference type="Gene3D" id="1.20.1510.10">
    <property type="entry name" value="Cation efflux protein transmembrane domain"/>
    <property type="match status" value="1"/>
</dbReference>
<feature type="domain" description="Cation efflux protein transmembrane" evidence="8">
    <location>
        <begin position="17"/>
        <end position="216"/>
    </location>
</feature>
<dbReference type="EMBL" id="JACOOY010000006">
    <property type="protein sequence ID" value="MBC5664877.1"/>
    <property type="molecule type" value="Genomic_DNA"/>
</dbReference>
<feature type="transmembrane region" description="Helical" evidence="7">
    <location>
        <begin position="20"/>
        <end position="43"/>
    </location>
</feature>
<evidence type="ECO:0000256" key="1">
    <source>
        <dbReference type="ARBA" id="ARBA00004141"/>
    </source>
</evidence>
<protein>
    <submittedName>
        <fullName evidence="9">Cation diffusion facilitator family transporter</fullName>
    </submittedName>
</protein>
<keyword evidence="6 7" id="KW-0472">Membrane</keyword>
<dbReference type="InterPro" id="IPR058533">
    <property type="entry name" value="Cation_efflux_TM"/>
</dbReference>
<evidence type="ECO:0000256" key="5">
    <source>
        <dbReference type="ARBA" id="ARBA00022989"/>
    </source>
</evidence>
<evidence type="ECO:0000313" key="10">
    <source>
        <dbReference type="Proteomes" id="UP000647235"/>
    </source>
</evidence>
<name>A0ABR7EU53_9FIRM</name>
<keyword evidence="10" id="KW-1185">Reference proteome</keyword>
<keyword evidence="5 7" id="KW-1133">Transmembrane helix</keyword>
<dbReference type="NCBIfam" id="TIGR01297">
    <property type="entry name" value="CDF"/>
    <property type="match status" value="1"/>
</dbReference>
<reference evidence="9 10" key="1">
    <citation type="submission" date="2020-08" db="EMBL/GenBank/DDBJ databases">
        <title>Genome public.</title>
        <authorList>
            <person name="Liu C."/>
            <person name="Sun Q."/>
        </authorList>
    </citation>
    <scope>NUCLEOTIDE SEQUENCE [LARGE SCALE GENOMIC DNA]</scope>
    <source>
        <strain evidence="9 10">NSJ-36</strain>
    </source>
</reference>
<feature type="transmembrane region" description="Helical" evidence="7">
    <location>
        <begin position="187"/>
        <end position="209"/>
    </location>
</feature>
<dbReference type="PANTHER" id="PTHR43840:SF15">
    <property type="entry name" value="MITOCHONDRIAL METAL TRANSPORTER 1-RELATED"/>
    <property type="match status" value="1"/>
</dbReference>
<evidence type="ECO:0000259" key="8">
    <source>
        <dbReference type="Pfam" id="PF01545"/>
    </source>
</evidence>
<evidence type="ECO:0000256" key="7">
    <source>
        <dbReference type="SAM" id="Phobius"/>
    </source>
</evidence>
<dbReference type="RefSeq" id="WP_117537949.1">
    <property type="nucleotide sequence ID" value="NZ_JACOOY010000006.1"/>
</dbReference>
<sequence length="328" mass="37295">MHIGKKAQKREKSAMSVSLYGNLVFVVIELLMAIFTGSQAVLLDAVYDGVEFCMLLPSLFLIPLLYRPSNEQHPFGYTQIESIFVVVKGITMVSVTFGLIFNNIHLMLHGGHIVSFHTIASFEFFACFLGIVVTIYLSIKNKTMASPMINMEMQGWKIDSFLSLGMAVAFLLPILLPFAWFKPVIPYLDQIITITLSVIMLPAPIRTIITAFRDLMLIPPEEDTIEEIKNLVEPIIRTYGYQKLYYDILRTGRKLWISVYITFEKDLVSLAKFKAIQSECIAALAEEYPDFYFELLPDIAFTGAEKAALEQKILEEQMQEMQEGTREV</sequence>
<dbReference type="InterPro" id="IPR050291">
    <property type="entry name" value="CDF_Transporter"/>
</dbReference>
<dbReference type="InterPro" id="IPR002524">
    <property type="entry name" value="Cation_efflux"/>
</dbReference>
<dbReference type="Proteomes" id="UP000647235">
    <property type="component" value="Unassembled WGS sequence"/>
</dbReference>
<dbReference type="PANTHER" id="PTHR43840">
    <property type="entry name" value="MITOCHONDRIAL METAL TRANSPORTER 1-RELATED"/>
    <property type="match status" value="1"/>
</dbReference>
<keyword evidence="4 7" id="KW-0812">Transmembrane</keyword>
<feature type="transmembrane region" description="Helical" evidence="7">
    <location>
        <begin position="160"/>
        <end position="181"/>
    </location>
</feature>
<comment type="subcellular location">
    <subcellularLocation>
        <location evidence="1">Membrane</location>
        <topology evidence="1">Multi-pass membrane protein</topology>
    </subcellularLocation>
</comment>
<evidence type="ECO:0000313" key="9">
    <source>
        <dbReference type="EMBL" id="MBC5664877.1"/>
    </source>
</evidence>
<proteinExistence type="inferred from homology"/>
<dbReference type="Pfam" id="PF01545">
    <property type="entry name" value="Cation_efflux"/>
    <property type="match status" value="1"/>
</dbReference>
<evidence type="ECO:0000256" key="4">
    <source>
        <dbReference type="ARBA" id="ARBA00022692"/>
    </source>
</evidence>
<feature type="transmembrane region" description="Helical" evidence="7">
    <location>
        <begin position="113"/>
        <end position="139"/>
    </location>
</feature>